<keyword evidence="1" id="KW-0732">Signal</keyword>
<dbReference type="EMBL" id="SMYO01000003">
    <property type="protein sequence ID" value="TDK63318.1"/>
    <property type="molecule type" value="Genomic_DNA"/>
</dbReference>
<reference evidence="3 4" key="1">
    <citation type="submission" date="2019-03" db="EMBL/GenBank/DDBJ databases">
        <title>Bacillus niacini sp. nov. a Nicotinate-Metabolizing Mesophile Isolated from Soil.</title>
        <authorList>
            <person name="Zhang G."/>
        </authorList>
    </citation>
    <scope>NUCLEOTIDE SEQUENCE [LARGE SCALE GENOMIC DNA]</scope>
    <source>
        <strain evidence="3 4">WN066</strain>
    </source>
</reference>
<organism evidence="3 4">
    <name type="scientific">Bacillus salipaludis</name>
    <dbReference type="NCBI Taxonomy" id="2547811"/>
    <lineage>
        <taxon>Bacteria</taxon>
        <taxon>Bacillati</taxon>
        <taxon>Bacillota</taxon>
        <taxon>Bacilli</taxon>
        <taxon>Bacillales</taxon>
        <taxon>Bacillaceae</taxon>
        <taxon>Bacillus</taxon>
    </lineage>
</organism>
<sequence>MIKRVTKILFFFLIFPVMMCFSFDRVYAATDPNQPNVVTEGTITIINTDAGTKKPIKNTQYQLFDVNTKKVVQVLSTNNQEKLYQNLCQLVLNIN</sequence>
<protein>
    <submittedName>
        <fullName evidence="3">Uncharacterized protein</fullName>
    </submittedName>
</protein>
<dbReference type="RefSeq" id="WP_133333654.1">
    <property type="nucleotide sequence ID" value="NZ_JAVGVR010000001.1"/>
</dbReference>
<reference evidence="2" key="2">
    <citation type="submission" date="2023-08" db="EMBL/GenBank/DDBJ databases">
        <title>Nitrogen cycling bacteria in agricultural field soils.</title>
        <authorList>
            <person name="Jang J."/>
        </authorList>
    </citation>
    <scope>NUCLEOTIDE SEQUENCE</scope>
    <source>
        <strain evidence="2">PS3-36</strain>
    </source>
</reference>
<evidence type="ECO:0000313" key="3">
    <source>
        <dbReference type="EMBL" id="TDK63318.1"/>
    </source>
</evidence>
<evidence type="ECO:0000313" key="5">
    <source>
        <dbReference type="Proteomes" id="UP001178888"/>
    </source>
</evidence>
<evidence type="ECO:0000313" key="4">
    <source>
        <dbReference type="Proteomes" id="UP000295132"/>
    </source>
</evidence>
<name>A0A4R5VVR1_9BACI</name>
<keyword evidence="5" id="KW-1185">Reference proteome</keyword>
<dbReference type="EMBL" id="JAVGVR010000001">
    <property type="protein sequence ID" value="MDQ6597237.1"/>
    <property type="molecule type" value="Genomic_DNA"/>
</dbReference>
<gene>
    <name evidence="3" type="ORF">E2K98_07690</name>
    <name evidence="2" type="ORF">RCG21_12865</name>
</gene>
<evidence type="ECO:0000256" key="1">
    <source>
        <dbReference type="SAM" id="SignalP"/>
    </source>
</evidence>
<proteinExistence type="predicted"/>
<dbReference type="AlphaFoldDB" id="A0A4R5VVR1"/>
<feature type="chain" id="PRO_5044608860" evidence="1">
    <location>
        <begin position="29"/>
        <end position="95"/>
    </location>
</feature>
<evidence type="ECO:0000313" key="2">
    <source>
        <dbReference type="EMBL" id="MDQ6597237.1"/>
    </source>
</evidence>
<accession>A0A4R5VVR1</accession>
<feature type="signal peptide" evidence="1">
    <location>
        <begin position="1"/>
        <end position="28"/>
    </location>
</feature>
<dbReference type="Proteomes" id="UP001178888">
    <property type="component" value="Unassembled WGS sequence"/>
</dbReference>
<dbReference type="Proteomes" id="UP000295132">
    <property type="component" value="Unassembled WGS sequence"/>
</dbReference>
<comment type="caution">
    <text evidence="3">The sequence shown here is derived from an EMBL/GenBank/DDBJ whole genome shotgun (WGS) entry which is preliminary data.</text>
</comment>